<name>A0A2M9Q4C4_9BACI</name>
<evidence type="ECO:0000313" key="2">
    <source>
        <dbReference type="EMBL" id="PJO42929.1"/>
    </source>
</evidence>
<sequence>MTIFGKCLYIAFFVILLLFTTVWDYFKSGNLALLENSFFSFWVASFLFTALLLRSKKDETEKS</sequence>
<keyword evidence="1" id="KW-0472">Membrane</keyword>
<dbReference type="EMBL" id="PHQY01000646">
    <property type="protein sequence ID" value="PJO42929.1"/>
    <property type="molecule type" value="Genomic_DNA"/>
</dbReference>
<evidence type="ECO:0000256" key="1">
    <source>
        <dbReference type="SAM" id="Phobius"/>
    </source>
</evidence>
<proteinExistence type="predicted"/>
<protein>
    <submittedName>
        <fullName evidence="2">RNA polymerase subunit sigma</fullName>
    </submittedName>
</protein>
<reference evidence="2 3" key="1">
    <citation type="submission" date="2017-11" db="EMBL/GenBank/DDBJ databases">
        <title>Bacterial isolate from king chilli rhizosphere.</title>
        <authorList>
            <person name="Takhelmayum P."/>
            <person name="Sarangthem I."/>
        </authorList>
    </citation>
    <scope>NUCLEOTIDE SEQUENCE [LARGE SCALE GENOMIC DNA]</scope>
    <source>
        <strain evidence="3">t26</strain>
    </source>
</reference>
<dbReference type="Proteomes" id="UP000232101">
    <property type="component" value="Unassembled WGS sequence"/>
</dbReference>
<keyword evidence="1" id="KW-1133">Transmembrane helix</keyword>
<gene>
    <name evidence="2" type="ORF">CWD94_14225</name>
</gene>
<feature type="transmembrane region" description="Helical" evidence="1">
    <location>
        <begin position="7"/>
        <end position="26"/>
    </location>
</feature>
<accession>A0A2M9Q4C4</accession>
<comment type="caution">
    <text evidence="2">The sequence shown here is derived from an EMBL/GenBank/DDBJ whole genome shotgun (WGS) entry which is preliminary data.</text>
</comment>
<feature type="transmembrane region" description="Helical" evidence="1">
    <location>
        <begin position="32"/>
        <end position="53"/>
    </location>
</feature>
<organism evidence="2 3">
    <name type="scientific">Lysinibacillus xylanilyticus</name>
    <dbReference type="NCBI Taxonomy" id="582475"/>
    <lineage>
        <taxon>Bacteria</taxon>
        <taxon>Bacillati</taxon>
        <taxon>Bacillota</taxon>
        <taxon>Bacilli</taxon>
        <taxon>Bacillales</taxon>
        <taxon>Bacillaceae</taxon>
        <taxon>Lysinibacillus</taxon>
    </lineage>
</organism>
<dbReference type="AlphaFoldDB" id="A0A2M9Q4C4"/>
<evidence type="ECO:0000313" key="3">
    <source>
        <dbReference type="Proteomes" id="UP000232101"/>
    </source>
</evidence>
<keyword evidence="1" id="KW-0812">Transmembrane</keyword>